<dbReference type="SUPFAM" id="SSF90229">
    <property type="entry name" value="CCCH zinc finger"/>
    <property type="match status" value="3"/>
</dbReference>
<reference evidence="9" key="1">
    <citation type="submission" date="2015-09" db="EMBL/GenBank/DDBJ databases">
        <title>Scylla olivacea transcriptome.</title>
        <authorList>
            <person name="Ikhwanuddin M."/>
        </authorList>
    </citation>
    <scope>NUCLEOTIDE SEQUENCE</scope>
</reference>
<evidence type="ECO:0000256" key="5">
    <source>
        <dbReference type="ARBA" id="ARBA00022833"/>
    </source>
</evidence>
<dbReference type="GO" id="GO:0008270">
    <property type="term" value="F:zinc ion binding"/>
    <property type="evidence" value="ECO:0007669"/>
    <property type="project" value="UniProtKB-KW"/>
</dbReference>
<evidence type="ECO:0000313" key="9">
    <source>
        <dbReference type="EMBL" id="JAI58340.1"/>
    </source>
</evidence>
<dbReference type="Pfam" id="PF22623">
    <property type="entry name" value="zf-CCCH_9"/>
    <property type="match status" value="1"/>
</dbReference>
<feature type="zinc finger region" description="C3H1-type" evidence="6">
    <location>
        <begin position="242"/>
        <end position="269"/>
    </location>
</feature>
<evidence type="ECO:0000256" key="6">
    <source>
        <dbReference type="PROSITE-ProRule" id="PRU00723"/>
    </source>
</evidence>
<evidence type="ECO:0000256" key="3">
    <source>
        <dbReference type="ARBA" id="ARBA00022737"/>
    </source>
</evidence>
<dbReference type="Pfam" id="PF14608">
    <property type="entry name" value="zf-CCCH_2"/>
    <property type="match status" value="1"/>
</dbReference>
<keyword evidence="1" id="KW-0597">Phosphoprotein</keyword>
<accession>A0A0P4VZ65</accession>
<name>A0A0P4VZ65_SCYOL</name>
<dbReference type="SMART" id="SM00356">
    <property type="entry name" value="ZnF_C3H1"/>
    <property type="match status" value="3"/>
</dbReference>
<feature type="zinc finger region" description="C3H1-type" evidence="6">
    <location>
        <begin position="270"/>
        <end position="293"/>
    </location>
</feature>
<protein>
    <recommendedName>
        <fullName evidence="8">C3H1-type domain-containing protein</fullName>
    </recommendedName>
</protein>
<evidence type="ECO:0000256" key="7">
    <source>
        <dbReference type="SAM" id="MobiDB-lite"/>
    </source>
</evidence>
<dbReference type="PANTHER" id="PTHR13119:SF12">
    <property type="entry name" value="PROTEIN SUPPRESSOR OF SABLE"/>
    <property type="match status" value="1"/>
</dbReference>
<evidence type="ECO:0000256" key="4">
    <source>
        <dbReference type="ARBA" id="ARBA00022771"/>
    </source>
</evidence>
<dbReference type="EMBL" id="GDRN01101650">
    <property type="protein sequence ID" value="JAI58340.1"/>
    <property type="molecule type" value="Transcribed_RNA"/>
</dbReference>
<feature type="domain" description="C3H1-type" evidence="8">
    <location>
        <begin position="213"/>
        <end position="240"/>
    </location>
</feature>
<dbReference type="InterPro" id="IPR054361">
    <property type="entry name" value="Znf-CCCH_ZC3H4/6/8"/>
</dbReference>
<feature type="compositionally biased region" description="Basic residues" evidence="7">
    <location>
        <begin position="192"/>
        <end position="212"/>
    </location>
</feature>
<dbReference type="GO" id="GO:0005634">
    <property type="term" value="C:nucleus"/>
    <property type="evidence" value="ECO:0007669"/>
    <property type="project" value="TreeGrafter"/>
</dbReference>
<feature type="compositionally biased region" description="Pro residues" evidence="7">
    <location>
        <begin position="144"/>
        <end position="165"/>
    </location>
</feature>
<dbReference type="GO" id="GO:0003723">
    <property type="term" value="F:RNA binding"/>
    <property type="evidence" value="ECO:0007669"/>
    <property type="project" value="InterPro"/>
</dbReference>
<evidence type="ECO:0000256" key="1">
    <source>
        <dbReference type="ARBA" id="ARBA00022553"/>
    </source>
</evidence>
<dbReference type="PROSITE" id="PS50103">
    <property type="entry name" value="ZF_C3H1"/>
    <property type="match status" value="3"/>
</dbReference>
<dbReference type="AlphaFoldDB" id="A0A0P4VZ65"/>
<feature type="compositionally biased region" description="Low complexity" evidence="7">
    <location>
        <begin position="174"/>
        <end position="183"/>
    </location>
</feature>
<evidence type="ECO:0000259" key="8">
    <source>
        <dbReference type="PROSITE" id="PS50103"/>
    </source>
</evidence>
<keyword evidence="2 6" id="KW-0479">Metal-binding</keyword>
<dbReference type="PANTHER" id="PTHR13119">
    <property type="entry name" value="ZINC FINGER CCCH DOMAIN-CONTAINING PROTEI"/>
    <property type="match status" value="1"/>
</dbReference>
<feature type="domain" description="C3H1-type" evidence="8">
    <location>
        <begin position="270"/>
        <end position="293"/>
    </location>
</feature>
<proteinExistence type="predicted"/>
<feature type="region of interest" description="Disordered" evidence="7">
    <location>
        <begin position="1"/>
        <end position="115"/>
    </location>
</feature>
<feature type="domain" description="C3H1-type" evidence="8">
    <location>
        <begin position="242"/>
        <end position="269"/>
    </location>
</feature>
<dbReference type="InterPro" id="IPR045124">
    <property type="entry name" value="Su(sable)-like"/>
</dbReference>
<keyword evidence="4 6" id="KW-0863">Zinc-finger</keyword>
<dbReference type="GO" id="GO:0045892">
    <property type="term" value="P:negative regulation of DNA-templated transcription"/>
    <property type="evidence" value="ECO:0007669"/>
    <property type="project" value="InterPro"/>
</dbReference>
<keyword evidence="3" id="KW-0677">Repeat</keyword>
<feature type="compositionally biased region" description="Basic residues" evidence="7">
    <location>
        <begin position="90"/>
        <end position="99"/>
    </location>
</feature>
<feature type="compositionally biased region" description="Acidic residues" evidence="7">
    <location>
        <begin position="11"/>
        <end position="29"/>
    </location>
</feature>
<feature type="region of interest" description="Disordered" evidence="7">
    <location>
        <begin position="370"/>
        <end position="447"/>
    </location>
</feature>
<feature type="compositionally biased region" description="Basic and acidic residues" evidence="7">
    <location>
        <begin position="42"/>
        <end position="77"/>
    </location>
</feature>
<feature type="region of interest" description="Disordered" evidence="7">
    <location>
        <begin position="141"/>
        <end position="213"/>
    </location>
</feature>
<dbReference type="InterPro" id="IPR036855">
    <property type="entry name" value="Znf_CCCH_sf"/>
</dbReference>
<dbReference type="InterPro" id="IPR000571">
    <property type="entry name" value="Znf_CCCH"/>
</dbReference>
<feature type="compositionally biased region" description="Basic residues" evidence="7">
    <location>
        <begin position="396"/>
        <end position="447"/>
    </location>
</feature>
<feature type="zinc finger region" description="C3H1-type" evidence="6">
    <location>
        <begin position="213"/>
        <end position="240"/>
    </location>
</feature>
<dbReference type="Pfam" id="PF00642">
    <property type="entry name" value="zf-CCCH"/>
    <property type="match status" value="1"/>
</dbReference>
<dbReference type="Gene3D" id="4.10.1000.10">
    <property type="entry name" value="Zinc finger, CCCH-type"/>
    <property type="match status" value="1"/>
</dbReference>
<sequence>MDDQESSLIEEKEDGELEEGELEEDEVEEPSPSKSSQGDMGTADKRTSESDAHMQLESDAREDGKKERRESRESKEEKKRKHRDDDEEKRKKKKKKKKHANSEGEDDDGTSPKLHQHKMIVPTFDKNMEFDAMLQQEMLLRGRSPPPGMIPYGPPPGAFGGPPHPMFRGRPVSDYDSYESGSDSEMRERQARRPRRPNRRFRRSRSRSRSPSRKNEAICMYYMQGSCQRGKGCPYSHDIQPQRKMELCKFYMMDCCAKKDKCLYMHKDFPCKHYHTGVKCKSADKCKFSHDPLSDASRSVLLKHIELAPKDILGDFPRLTKDAAQLVVAITEAHRKGNPMDVETIPGIMDFKGRGFKYVDKAIKNVLKKQEARMKNMPKDQPYMEDMGDRRSPEHPHHHPHSHPHSHPLSHPHQHPHPHSHGHQHHQHQHSHPHQHPHSHPHPHPHP</sequence>
<organism evidence="9">
    <name type="scientific">Scylla olivacea</name>
    <name type="common">Orange mud crab</name>
    <name type="synonym">Cancer olivacea</name>
    <dbReference type="NCBI Taxonomy" id="85551"/>
    <lineage>
        <taxon>Eukaryota</taxon>
        <taxon>Metazoa</taxon>
        <taxon>Ecdysozoa</taxon>
        <taxon>Arthropoda</taxon>
        <taxon>Crustacea</taxon>
        <taxon>Multicrustacea</taxon>
        <taxon>Malacostraca</taxon>
        <taxon>Eumalacostraca</taxon>
        <taxon>Eucarida</taxon>
        <taxon>Decapoda</taxon>
        <taxon>Pleocyemata</taxon>
        <taxon>Brachyura</taxon>
        <taxon>Eubrachyura</taxon>
        <taxon>Portunoidea</taxon>
        <taxon>Portunidae</taxon>
        <taxon>Portuninae</taxon>
        <taxon>Scylla</taxon>
    </lineage>
</organism>
<keyword evidence="5 6" id="KW-0862">Zinc</keyword>
<evidence type="ECO:0000256" key="2">
    <source>
        <dbReference type="ARBA" id="ARBA00022723"/>
    </source>
</evidence>